<evidence type="ECO:0000256" key="1">
    <source>
        <dbReference type="SAM" id="SignalP"/>
    </source>
</evidence>
<evidence type="ECO:0000259" key="2">
    <source>
        <dbReference type="Pfam" id="PF07833"/>
    </source>
</evidence>
<dbReference type="InterPro" id="IPR012854">
    <property type="entry name" value="Cu_amine_oxidase-like_N"/>
</dbReference>
<dbReference type="InterPro" id="IPR036582">
    <property type="entry name" value="Mao_N_sf"/>
</dbReference>
<dbReference type="RefSeq" id="WP_085170849.1">
    <property type="nucleotide sequence ID" value="NZ_FXAE01000016.1"/>
</dbReference>
<evidence type="ECO:0000313" key="3">
    <source>
        <dbReference type="EMBL" id="SMF23166.1"/>
    </source>
</evidence>
<proteinExistence type="predicted"/>
<accession>A0ABY1LZ66</accession>
<protein>
    <submittedName>
        <fullName evidence="3">Predicted prefoldin, molecular chaperone implicated in de novo protein folding</fullName>
    </submittedName>
</protein>
<dbReference type="Gene3D" id="3.30.457.10">
    <property type="entry name" value="Copper amine oxidase-like, N-terminal domain"/>
    <property type="match status" value="1"/>
</dbReference>
<keyword evidence="1" id="KW-0732">Signal</keyword>
<name>A0ABY1LZ66_9BACL</name>
<gene>
    <name evidence="3" type="ORF">SAMN02744124_01988</name>
</gene>
<feature type="chain" id="PRO_5046720787" evidence="1">
    <location>
        <begin position="25"/>
        <end position="224"/>
    </location>
</feature>
<dbReference type="Proteomes" id="UP000192939">
    <property type="component" value="Unassembled WGS sequence"/>
</dbReference>
<organism evidence="3 4">
    <name type="scientific">Paenibacillus barengoltzii J12</name>
    <dbReference type="NCBI Taxonomy" id="935846"/>
    <lineage>
        <taxon>Bacteria</taxon>
        <taxon>Bacillati</taxon>
        <taxon>Bacillota</taxon>
        <taxon>Bacilli</taxon>
        <taxon>Bacillales</taxon>
        <taxon>Paenibacillaceae</taxon>
        <taxon>Paenibacillus</taxon>
    </lineage>
</organism>
<dbReference type="SUPFAM" id="SSF55383">
    <property type="entry name" value="Copper amine oxidase, domain N"/>
    <property type="match status" value="1"/>
</dbReference>
<dbReference type="EMBL" id="FXAE01000016">
    <property type="protein sequence ID" value="SMF23166.1"/>
    <property type="molecule type" value="Genomic_DNA"/>
</dbReference>
<dbReference type="Pfam" id="PF07833">
    <property type="entry name" value="Cu_amine_oxidN1"/>
    <property type="match status" value="1"/>
</dbReference>
<sequence>MKKKYFAILIALSLAASMGTGVFAGSKLQEIKAYLNHDIKIVVNGTAVQLTNQNGKQVVPISYDNTTYLPVRAVSEALGVAVSFDAATNTVNLGEKVEGTSIAKGFDDMYHTKDPQYTTYQGKDYKEVYYNSASGDRSSSFMLYPKKQYQKLYLQIAAIGENIEKFEIKDAEGSTVLKTVDVIKPEDGLVTIEVDISGFNSLYVNGNAKNGGAVFVPLTTSYYR</sequence>
<reference evidence="3 4" key="1">
    <citation type="submission" date="2017-04" db="EMBL/GenBank/DDBJ databases">
        <authorList>
            <person name="Varghese N."/>
            <person name="Submissions S."/>
        </authorList>
    </citation>
    <scope>NUCLEOTIDE SEQUENCE [LARGE SCALE GENOMIC DNA]</scope>
    <source>
        <strain evidence="3 4">J12</strain>
    </source>
</reference>
<evidence type="ECO:0000313" key="4">
    <source>
        <dbReference type="Proteomes" id="UP000192939"/>
    </source>
</evidence>
<keyword evidence="4" id="KW-1185">Reference proteome</keyword>
<feature type="domain" description="Copper amine oxidase-like N-terminal" evidence="2">
    <location>
        <begin position="15"/>
        <end position="92"/>
    </location>
</feature>
<comment type="caution">
    <text evidence="3">The sequence shown here is derived from an EMBL/GenBank/DDBJ whole genome shotgun (WGS) entry which is preliminary data.</text>
</comment>
<feature type="signal peptide" evidence="1">
    <location>
        <begin position="1"/>
        <end position="24"/>
    </location>
</feature>